<dbReference type="EMBL" id="BAEQ01000048">
    <property type="protein sequence ID" value="GAC29623.1"/>
    <property type="molecule type" value="Genomic_DNA"/>
</dbReference>
<organism evidence="2 3">
    <name type="scientific">Brumicola pallidula DSM 14239 = ACAM 615</name>
    <dbReference type="NCBI Taxonomy" id="1121922"/>
    <lineage>
        <taxon>Bacteria</taxon>
        <taxon>Pseudomonadati</taxon>
        <taxon>Pseudomonadota</taxon>
        <taxon>Gammaproteobacteria</taxon>
        <taxon>Alteromonadales</taxon>
        <taxon>Alteromonadaceae</taxon>
        <taxon>Brumicola</taxon>
    </lineage>
</organism>
<keyword evidence="1" id="KW-1133">Transmembrane helix</keyword>
<evidence type="ECO:0000313" key="2">
    <source>
        <dbReference type="EMBL" id="GAC29623.1"/>
    </source>
</evidence>
<dbReference type="AlphaFoldDB" id="K6ZL60"/>
<gene>
    <name evidence="2" type="ORF">GPAL_2772</name>
</gene>
<accession>K6ZL60</accession>
<dbReference type="Proteomes" id="UP000006251">
    <property type="component" value="Unassembled WGS sequence"/>
</dbReference>
<keyword evidence="1" id="KW-0472">Membrane</keyword>
<reference evidence="3" key="1">
    <citation type="journal article" date="2014" name="Environ. Microbiol.">
        <title>Comparative genomics of the marine bacterial genus Glaciecola reveals the high degree of genomic diversity and genomic characteristic for cold adaptation.</title>
        <authorList>
            <person name="Qin Q.L."/>
            <person name="Xie B.B."/>
            <person name="Yu Y."/>
            <person name="Shu Y.L."/>
            <person name="Rong J.C."/>
            <person name="Zhang Y.J."/>
            <person name="Zhao D.L."/>
            <person name="Chen X.L."/>
            <person name="Zhang X.Y."/>
            <person name="Chen B."/>
            <person name="Zhou B.C."/>
            <person name="Zhang Y.Z."/>
        </authorList>
    </citation>
    <scope>NUCLEOTIDE SEQUENCE [LARGE SCALE GENOMIC DNA]</scope>
    <source>
        <strain evidence="3">ACAM 615</strain>
    </source>
</reference>
<evidence type="ECO:0000256" key="1">
    <source>
        <dbReference type="SAM" id="Phobius"/>
    </source>
</evidence>
<dbReference type="OrthoDB" id="6227360at2"/>
<protein>
    <submittedName>
        <fullName evidence="2">Uncharacterized protein</fullName>
    </submittedName>
</protein>
<sequence>MSSTLFRFVWVLIVIMVLATGLYKSLLGGNSDAWENVGFENVQTAMEKGIAQMHWQWQFEGRPNSILYATSNVKRVERIEINNKGWPNLAQSNEACSAFLNIFAGSVVVEVGALELDVNVEKQLGIKVELIVLQSVNDSSELVDICRYSRKGQNFEYHLGTGNLF</sequence>
<evidence type="ECO:0000313" key="3">
    <source>
        <dbReference type="Proteomes" id="UP000006251"/>
    </source>
</evidence>
<keyword evidence="3" id="KW-1185">Reference proteome</keyword>
<name>K6ZL60_9ALTE</name>
<feature type="transmembrane region" description="Helical" evidence="1">
    <location>
        <begin position="6"/>
        <end position="23"/>
    </location>
</feature>
<dbReference type="STRING" id="1121922.GCA_000428905_01043"/>
<comment type="caution">
    <text evidence="2">The sequence shown here is derived from an EMBL/GenBank/DDBJ whole genome shotgun (WGS) entry which is preliminary data.</text>
</comment>
<proteinExistence type="predicted"/>
<dbReference type="RefSeq" id="WP_006012826.1">
    <property type="nucleotide sequence ID" value="NZ_AUAV01000005.1"/>
</dbReference>
<keyword evidence="1" id="KW-0812">Transmembrane</keyword>